<accession>A0A6B3SR60</accession>
<protein>
    <submittedName>
        <fullName evidence="1">Uncharacterized protein</fullName>
    </submittedName>
</protein>
<gene>
    <name evidence="1" type="ORF">G3574_03570</name>
</gene>
<name>A0A6B3SR60_9BURK</name>
<proteinExistence type="predicted"/>
<dbReference type="EMBL" id="JAAIVB010000011">
    <property type="protein sequence ID" value="NEX60149.1"/>
    <property type="molecule type" value="Genomic_DNA"/>
</dbReference>
<dbReference type="RefSeq" id="WP_163960650.1">
    <property type="nucleotide sequence ID" value="NZ_JAAIVB010000011.1"/>
</dbReference>
<keyword evidence="2" id="KW-1185">Reference proteome</keyword>
<organism evidence="1 2">
    <name type="scientific">Noviherbaspirillum galbum</name>
    <dbReference type="NCBI Taxonomy" id="2709383"/>
    <lineage>
        <taxon>Bacteria</taxon>
        <taxon>Pseudomonadati</taxon>
        <taxon>Pseudomonadota</taxon>
        <taxon>Betaproteobacteria</taxon>
        <taxon>Burkholderiales</taxon>
        <taxon>Oxalobacteraceae</taxon>
        <taxon>Noviherbaspirillum</taxon>
    </lineage>
</organism>
<evidence type="ECO:0000313" key="1">
    <source>
        <dbReference type="EMBL" id="NEX60149.1"/>
    </source>
</evidence>
<dbReference type="AlphaFoldDB" id="A0A6B3SR60"/>
<comment type="caution">
    <text evidence="1">The sequence shown here is derived from an EMBL/GenBank/DDBJ whole genome shotgun (WGS) entry which is preliminary data.</text>
</comment>
<sequence>MRYQEKVDFIRPLMNSIAQNAIPSILTVDISAVRVYASQCHQYTQHCTGGEMAKRSTEQVTGQTWLYPSSIDKTTFQYYVSYLFLHQIRVLAWVMGGQEDWSILKSSLNANSLAIWDEQIAAQELPSFRDIEKTSFANCLQAMYDLAYHGEMDKSQVEPMEHETRYTWVALIVKDLRTSAVAHQWTSMNGMVEEYAEEVWKVIELAQARLNLEGMRGFLDVDGDFERTQTLTVRQLAILADMEEMSIRSAASRKGPNAPPVAAGVEGTRFHFAEAQNWIKAKGTYIPITRKSAKGEMDLARAGFLTISDLISFLWAREEHLWMQEGKKNRPDVTHILKKHGVPIQKEDFEEMGMYLLAPGLLSEIAAYLKLPHDLFSLRVRQTVARAESSSVDRQLLAMTKGVKP</sequence>
<evidence type="ECO:0000313" key="2">
    <source>
        <dbReference type="Proteomes" id="UP000482155"/>
    </source>
</evidence>
<reference evidence="1 2" key="1">
    <citation type="submission" date="2020-02" db="EMBL/GenBank/DDBJ databases">
        <authorList>
            <person name="Kim M.K."/>
        </authorList>
    </citation>
    <scope>NUCLEOTIDE SEQUENCE [LARGE SCALE GENOMIC DNA]</scope>
    <source>
        <strain evidence="1 2">17J57-3</strain>
    </source>
</reference>
<dbReference type="Proteomes" id="UP000482155">
    <property type="component" value="Unassembled WGS sequence"/>
</dbReference>